<reference evidence="4" key="1">
    <citation type="submission" date="2017-02" db="UniProtKB">
        <authorList>
            <consortium name="WormBaseParasite"/>
        </authorList>
    </citation>
    <scope>IDENTIFICATION</scope>
</reference>
<evidence type="ECO:0000313" key="2">
    <source>
        <dbReference type="EMBL" id="VDD96331.1"/>
    </source>
</evidence>
<gene>
    <name evidence="2" type="ORF">EVEC_LOCUS11082</name>
</gene>
<organism evidence="4">
    <name type="scientific">Enterobius vermicularis</name>
    <name type="common">Human pinworm</name>
    <dbReference type="NCBI Taxonomy" id="51028"/>
    <lineage>
        <taxon>Eukaryota</taxon>
        <taxon>Metazoa</taxon>
        <taxon>Ecdysozoa</taxon>
        <taxon>Nematoda</taxon>
        <taxon>Chromadorea</taxon>
        <taxon>Rhabditida</taxon>
        <taxon>Spirurina</taxon>
        <taxon>Oxyuridomorpha</taxon>
        <taxon>Oxyuroidea</taxon>
        <taxon>Oxyuridae</taxon>
        <taxon>Enterobius</taxon>
    </lineage>
</organism>
<evidence type="ECO:0000256" key="1">
    <source>
        <dbReference type="SAM" id="MobiDB-lite"/>
    </source>
</evidence>
<accession>A0A0N4VLN6</accession>
<protein>
    <submittedName>
        <fullName evidence="2 4">Uncharacterized protein</fullName>
    </submittedName>
</protein>
<evidence type="ECO:0000313" key="4">
    <source>
        <dbReference type="WBParaSite" id="EVEC_0001180401-mRNA-1"/>
    </source>
</evidence>
<reference evidence="2 3" key="2">
    <citation type="submission" date="2018-10" db="EMBL/GenBank/DDBJ databases">
        <authorList>
            <consortium name="Pathogen Informatics"/>
        </authorList>
    </citation>
    <scope>NUCLEOTIDE SEQUENCE [LARGE SCALE GENOMIC DNA]</scope>
</reference>
<proteinExistence type="predicted"/>
<dbReference type="Proteomes" id="UP000274131">
    <property type="component" value="Unassembled WGS sequence"/>
</dbReference>
<sequence>MDVDKNWMKLKLKTTMILQWSGRPVVRFCVCELTLAFEPLSALSANGFVSTEDGGTGRRREWTGRERP</sequence>
<dbReference type="WBParaSite" id="EVEC_0001180401-mRNA-1">
    <property type="protein sequence ID" value="EVEC_0001180401-mRNA-1"/>
    <property type="gene ID" value="EVEC_0001180401"/>
</dbReference>
<name>A0A0N4VLN6_ENTVE</name>
<keyword evidence="3" id="KW-1185">Reference proteome</keyword>
<evidence type="ECO:0000313" key="3">
    <source>
        <dbReference type="Proteomes" id="UP000274131"/>
    </source>
</evidence>
<dbReference type="AlphaFoldDB" id="A0A0N4VLN6"/>
<feature type="region of interest" description="Disordered" evidence="1">
    <location>
        <begin position="47"/>
        <end position="68"/>
    </location>
</feature>
<feature type="compositionally biased region" description="Basic and acidic residues" evidence="1">
    <location>
        <begin position="55"/>
        <end position="68"/>
    </location>
</feature>
<dbReference type="EMBL" id="UXUI01011554">
    <property type="protein sequence ID" value="VDD96331.1"/>
    <property type="molecule type" value="Genomic_DNA"/>
</dbReference>